<keyword evidence="2" id="KW-0547">Nucleotide-binding</keyword>
<dbReference type="GO" id="GO:0005694">
    <property type="term" value="C:chromosome"/>
    <property type="evidence" value="ECO:0007669"/>
    <property type="project" value="UniProtKB-ARBA"/>
</dbReference>
<organism evidence="8 9">
    <name type="scientific">Candidatus Pullibacteroides excrementavium</name>
    <dbReference type="NCBI Taxonomy" id="2840905"/>
    <lineage>
        <taxon>Bacteria</taxon>
        <taxon>Pseudomonadati</taxon>
        <taxon>Bacteroidota</taxon>
        <taxon>Bacteroidia</taxon>
        <taxon>Bacteroidales</taxon>
        <taxon>Candidatus Pullibacteroides</taxon>
    </lineage>
</organism>
<dbReference type="FunFam" id="3.40.50.300:FF:000326">
    <property type="entry name" value="P-loop containing nucleoside triphosphate hydrolase"/>
    <property type="match status" value="1"/>
</dbReference>
<dbReference type="InterPro" id="IPR027417">
    <property type="entry name" value="P-loop_NTPase"/>
</dbReference>
<evidence type="ECO:0000256" key="5">
    <source>
        <dbReference type="ARBA" id="ARBA00022840"/>
    </source>
</evidence>
<dbReference type="Gene3D" id="3.40.50.300">
    <property type="entry name" value="P-loop containing nucleotide triphosphate hydrolases"/>
    <property type="match status" value="2"/>
</dbReference>
<dbReference type="AlphaFoldDB" id="A0A9D9DSI3"/>
<sequence>MSQSVLAELQSQYNLLQKEFEQEKEMFRDQTEKAGIARRIQQGLCWYPLRLGRERYNALNQLVIEIERLSDTDVEHAFEYGKPVRFFHTRPDGRIEYLKFNASVSYVNENRMGVVLPSASAIIQLNLFREIGIQLYFDESSYREMFDALSAVSQAQGNRLAELREILLGKQPANRLNLLPMRFPWLNASQEAAVNQVLEAKDVAIVHGPPGTGKTTTLVEAIYETLHRENQVLVCAQSNTAVDWISEKLTDRGLHVLRIGNPSRVNDKMLSFTYERRFEAHPDYPELWSIRKTVREISSRLGKMKREDKESARNRLGKLRSRATALEIKINTELFDEAHVVACTLVGSAKQVLSHRKFRSLFIDEASQALEAACWIALRKANRVILAGDHHQLPPTIKCYEAARAGLDHTLMQKIAERKPECVSLLKTQYRMNETIMGFSSHWFYRDMLQAAPEVKDRLIFTLDTPIVWVDTSGLGFEESLREDSQSRVNPEEAALLISTLQAYIEEVGPERILEDRIDFGLISPYKAQVYYLRNLLKKTVALKAFRPLFTVHTVDGFQGQERDVIILSLVRANAEGQIGFLRDLRRMNVAMTRARMKLIILGDADTLTRHPFYKALYEYVAEKGKLT</sequence>
<dbReference type="GO" id="GO:0043139">
    <property type="term" value="F:5'-3' DNA helicase activity"/>
    <property type="evidence" value="ECO:0007669"/>
    <property type="project" value="TreeGrafter"/>
</dbReference>
<comment type="caution">
    <text evidence="8">The sequence shown here is derived from an EMBL/GenBank/DDBJ whole genome shotgun (WGS) entry which is preliminary data.</text>
</comment>
<accession>A0A9D9DSI3</accession>
<dbReference type="InterPro" id="IPR050534">
    <property type="entry name" value="Coronavir_polyprotein_1ab"/>
</dbReference>
<dbReference type="CDD" id="cd18044">
    <property type="entry name" value="DEXXQc_SMUBP2"/>
    <property type="match status" value="1"/>
</dbReference>
<dbReference type="PANTHER" id="PTHR43788:SF8">
    <property type="entry name" value="DNA-BINDING PROTEIN SMUBP-2"/>
    <property type="match status" value="1"/>
</dbReference>
<dbReference type="GO" id="GO:0005524">
    <property type="term" value="F:ATP binding"/>
    <property type="evidence" value="ECO:0007669"/>
    <property type="project" value="UniProtKB-KW"/>
</dbReference>
<comment type="similarity">
    <text evidence="1">Belongs to the DNA2/NAM7 helicase family.</text>
</comment>
<evidence type="ECO:0000259" key="6">
    <source>
        <dbReference type="Pfam" id="PF13086"/>
    </source>
</evidence>
<dbReference type="PANTHER" id="PTHR43788">
    <property type="entry name" value="DNA2/NAM7 HELICASE FAMILY MEMBER"/>
    <property type="match status" value="1"/>
</dbReference>
<evidence type="ECO:0000256" key="3">
    <source>
        <dbReference type="ARBA" id="ARBA00022801"/>
    </source>
</evidence>
<dbReference type="EMBL" id="JADIMZ010000016">
    <property type="protein sequence ID" value="MBO8431893.1"/>
    <property type="molecule type" value="Genomic_DNA"/>
</dbReference>
<feature type="domain" description="DNA2/NAM7 helicase-like C-terminal" evidence="7">
    <location>
        <begin position="407"/>
        <end position="605"/>
    </location>
</feature>
<proteinExistence type="inferred from homology"/>
<evidence type="ECO:0000259" key="7">
    <source>
        <dbReference type="Pfam" id="PF13087"/>
    </source>
</evidence>
<feature type="domain" description="DNA2/NAM7 helicase helicase" evidence="6">
    <location>
        <begin position="186"/>
        <end position="398"/>
    </location>
</feature>
<keyword evidence="5" id="KW-0067">ATP-binding</keyword>
<evidence type="ECO:0000313" key="9">
    <source>
        <dbReference type="Proteomes" id="UP000823612"/>
    </source>
</evidence>
<dbReference type="Pfam" id="PF13087">
    <property type="entry name" value="AAA_12"/>
    <property type="match status" value="1"/>
</dbReference>
<name>A0A9D9DSI3_9BACT</name>
<gene>
    <name evidence="8" type="ORF">IAB08_01180</name>
</gene>
<dbReference type="InterPro" id="IPR041679">
    <property type="entry name" value="DNA2/NAM7-like_C"/>
</dbReference>
<evidence type="ECO:0000256" key="1">
    <source>
        <dbReference type="ARBA" id="ARBA00007913"/>
    </source>
</evidence>
<dbReference type="Pfam" id="PF13086">
    <property type="entry name" value="AAA_11"/>
    <property type="match status" value="1"/>
</dbReference>
<evidence type="ECO:0000313" key="8">
    <source>
        <dbReference type="EMBL" id="MBO8431893.1"/>
    </source>
</evidence>
<evidence type="ECO:0000256" key="2">
    <source>
        <dbReference type="ARBA" id="ARBA00022741"/>
    </source>
</evidence>
<dbReference type="Gene3D" id="2.40.30.270">
    <property type="match status" value="1"/>
</dbReference>
<reference evidence="8" key="2">
    <citation type="journal article" date="2021" name="PeerJ">
        <title>Extensive microbial diversity within the chicken gut microbiome revealed by metagenomics and culture.</title>
        <authorList>
            <person name="Gilroy R."/>
            <person name="Ravi A."/>
            <person name="Getino M."/>
            <person name="Pursley I."/>
            <person name="Horton D.L."/>
            <person name="Alikhan N.F."/>
            <person name="Baker D."/>
            <person name="Gharbi K."/>
            <person name="Hall N."/>
            <person name="Watson M."/>
            <person name="Adriaenssens E.M."/>
            <person name="Foster-Nyarko E."/>
            <person name="Jarju S."/>
            <person name="Secka A."/>
            <person name="Antonio M."/>
            <person name="Oren A."/>
            <person name="Chaudhuri R.R."/>
            <person name="La Ragione R."/>
            <person name="Hildebrand F."/>
            <person name="Pallen M.J."/>
        </authorList>
    </citation>
    <scope>NUCLEOTIDE SEQUENCE</scope>
    <source>
        <strain evidence="8">2889</strain>
    </source>
</reference>
<dbReference type="CDD" id="cd18808">
    <property type="entry name" value="SF1_C_Upf1"/>
    <property type="match status" value="1"/>
</dbReference>
<dbReference type="SUPFAM" id="SSF52540">
    <property type="entry name" value="P-loop containing nucleoside triphosphate hydrolases"/>
    <property type="match status" value="1"/>
</dbReference>
<keyword evidence="3" id="KW-0378">Hydrolase</keyword>
<evidence type="ECO:0000256" key="4">
    <source>
        <dbReference type="ARBA" id="ARBA00022806"/>
    </source>
</evidence>
<dbReference type="Proteomes" id="UP000823612">
    <property type="component" value="Unassembled WGS sequence"/>
</dbReference>
<dbReference type="InterPro" id="IPR041677">
    <property type="entry name" value="DNA2/NAM7_AAA_11"/>
</dbReference>
<reference evidence="8" key="1">
    <citation type="submission" date="2020-10" db="EMBL/GenBank/DDBJ databases">
        <authorList>
            <person name="Gilroy R."/>
        </authorList>
    </citation>
    <scope>NUCLEOTIDE SEQUENCE</scope>
    <source>
        <strain evidence="8">2889</strain>
    </source>
</reference>
<dbReference type="InterPro" id="IPR047187">
    <property type="entry name" value="SF1_C_Upf1"/>
</dbReference>
<dbReference type="GO" id="GO:0016787">
    <property type="term" value="F:hydrolase activity"/>
    <property type="evidence" value="ECO:0007669"/>
    <property type="project" value="UniProtKB-KW"/>
</dbReference>
<keyword evidence="4" id="KW-0347">Helicase</keyword>
<protein>
    <submittedName>
        <fullName evidence="8">AAA family ATPase</fullName>
    </submittedName>
</protein>